<dbReference type="EMBL" id="DRQG01000100">
    <property type="protein sequence ID" value="HGY56160.1"/>
    <property type="molecule type" value="Genomic_DNA"/>
</dbReference>
<comment type="similarity">
    <text evidence="1">Belongs to the MlaE permease family.</text>
</comment>
<organism evidence="3">
    <name type="scientific">Caldithrix abyssi</name>
    <dbReference type="NCBI Taxonomy" id="187145"/>
    <lineage>
        <taxon>Bacteria</taxon>
        <taxon>Pseudomonadati</taxon>
        <taxon>Calditrichota</taxon>
        <taxon>Calditrichia</taxon>
        <taxon>Calditrichales</taxon>
        <taxon>Calditrichaceae</taxon>
        <taxon>Caldithrix</taxon>
    </lineage>
</organism>
<feature type="transmembrane region" description="Helical" evidence="1">
    <location>
        <begin position="299"/>
        <end position="322"/>
    </location>
</feature>
<dbReference type="PROSITE" id="PS50801">
    <property type="entry name" value="STAS"/>
    <property type="match status" value="1"/>
</dbReference>
<dbReference type="GO" id="GO:0005548">
    <property type="term" value="F:phospholipid transporter activity"/>
    <property type="evidence" value="ECO:0007669"/>
    <property type="project" value="TreeGrafter"/>
</dbReference>
<keyword evidence="1" id="KW-1133">Transmembrane helix</keyword>
<feature type="transmembrane region" description="Helical" evidence="1">
    <location>
        <begin position="258"/>
        <end position="279"/>
    </location>
</feature>
<dbReference type="InterPro" id="IPR003453">
    <property type="entry name" value="ABC_MlaE_roteobac"/>
</dbReference>
<feature type="transmembrane region" description="Helical" evidence="1">
    <location>
        <begin position="112"/>
        <end position="135"/>
    </location>
</feature>
<dbReference type="GO" id="GO:0043190">
    <property type="term" value="C:ATP-binding cassette (ABC) transporter complex"/>
    <property type="evidence" value="ECO:0007669"/>
    <property type="project" value="InterPro"/>
</dbReference>
<comment type="caution">
    <text evidence="3">The sequence shown here is derived from an EMBL/GenBank/DDBJ whole genome shotgun (WGS) entry which is preliminary data.</text>
</comment>
<proteinExistence type="inferred from homology"/>
<reference evidence="3" key="1">
    <citation type="journal article" date="2020" name="mSystems">
        <title>Genome- and Community-Level Interaction Insights into Carbon Utilization and Element Cycling Functions of Hydrothermarchaeota in Hydrothermal Sediment.</title>
        <authorList>
            <person name="Zhou Z."/>
            <person name="Liu Y."/>
            <person name="Xu W."/>
            <person name="Pan J."/>
            <person name="Luo Z.H."/>
            <person name="Li M."/>
        </authorList>
    </citation>
    <scope>NUCLEOTIDE SEQUENCE [LARGE SCALE GENOMIC DNA]</scope>
    <source>
        <strain evidence="3">HyVt-577</strain>
    </source>
</reference>
<dbReference type="Pfam" id="PF02405">
    <property type="entry name" value="MlaE"/>
    <property type="match status" value="1"/>
</dbReference>
<dbReference type="SUPFAM" id="SSF52091">
    <property type="entry name" value="SpoIIaa-like"/>
    <property type="match status" value="1"/>
</dbReference>
<keyword evidence="1" id="KW-0812">Transmembrane</keyword>
<keyword evidence="1" id="KW-0472">Membrane</keyword>
<dbReference type="InterPro" id="IPR002645">
    <property type="entry name" value="STAS_dom"/>
</dbReference>
<sequence length="360" mass="39661">MEPYSFELPETLDFHSAESVYRPLQMLISGEKPPSAIVLDFKRVKSLDSAGAAVVDRLQKIAEQKNITLIRQNLAESISQTLQLFQLQEQQSTKKEEKPLFLEKVGDTGFSLLHSLGNLVLLLSNMMYWSFIAFFKPGLRRKDEVIHQSLNIGANALGIVGLISFLIGFVLALQSAAQLQLYGANIYVADLVALAMISEMGPLITAIMVAGRSGSAIAAEIATMQVSEEIDALKVMGIDPLPYLVVPKVYAITMTLPLLTMFANALGIMGGMLIGYTYLDIEILPFYNEVLSVLRYKEVFISLLKSFVFAWIIIVTGTYFGFKVKGGAEGVGRVTTASVVFSIFWVIVADSIIGLLFYFR</sequence>
<evidence type="ECO:0000313" key="3">
    <source>
        <dbReference type="EMBL" id="HGY56160.1"/>
    </source>
</evidence>
<dbReference type="InterPro" id="IPR030802">
    <property type="entry name" value="Permease_MalE"/>
</dbReference>
<dbReference type="AlphaFoldDB" id="A0A7V4U184"/>
<evidence type="ECO:0000259" key="2">
    <source>
        <dbReference type="PROSITE" id="PS50801"/>
    </source>
</evidence>
<dbReference type="NCBIfam" id="TIGR00056">
    <property type="entry name" value="MlaE family lipid ABC transporter permease subunit"/>
    <property type="match status" value="1"/>
</dbReference>
<evidence type="ECO:0000256" key="1">
    <source>
        <dbReference type="RuleBase" id="RU362044"/>
    </source>
</evidence>
<dbReference type="Proteomes" id="UP000885779">
    <property type="component" value="Unassembled WGS sequence"/>
</dbReference>
<accession>A0A7V4U184</accession>
<dbReference type="PANTHER" id="PTHR30188">
    <property type="entry name" value="ABC TRANSPORTER PERMEASE PROTEIN-RELATED"/>
    <property type="match status" value="1"/>
</dbReference>
<gene>
    <name evidence="3" type="ORF">ENK44_10685</name>
</gene>
<dbReference type="Gene3D" id="3.30.750.24">
    <property type="entry name" value="STAS domain"/>
    <property type="match status" value="1"/>
</dbReference>
<dbReference type="Pfam" id="PF01740">
    <property type="entry name" value="STAS"/>
    <property type="match status" value="1"/>
</dbReference>
<name>A0A7V4U184_CALAY</name>
<dbReference type="InterPro" id="IPR036513">
    <property type="entry name" value="STAS_dom_sf"/>
</dbReference>
<feature type="transmembrane region" description="Helical" evidence="1">
    <location>
        <begin position="334"/>
        <end position="359"/>
    </location>
</feature>
<protein>
    <submittedName>
        <fullName evidence="3">MlaE family lipid ABC transporter permease subunit</fullName>
    </submittedName>
</protein>
<feature type="transmembrane region" description="Helical" evidence="1">
    <location>
        <begin position="156"/>
        <end position="174"/>
    </location>
</feature>
<dbReference type="PANTHER" id="PTHR30188:SF3">
    <property type="entry name" value="ABC TRANSPORTER PERMEASE"/>
    <property type="match status" value="1"/>
</dbReference>
<feature type="domain" description="STAS" evidence="2">
    <location>
        <begin position="6"/>
        <end position="89"/>
    </location>
</feature>